<keyword evidence="4" id="KW-0732">Signal</keyword>
<feature type="repeat" description="ANK" evidence="3">
    <location>
        <begin position="93"/>
        <end position="125"/>
    </location>
</feature>
<feature type="chain" id="PRO_5005250080" evidence="4">
    <location>
        <begin position="24"/>
        <end position="215"/>
    </location>
</feature>
<feature type="repeat" description="ANK" evidence="3">
    <location>
        <begin position="159"/>
        <end position="191"/>
    </location>
</feature>
<accession>A0A0J1D1L0</accession>
<dbReference type="PATRIC" id="fig|908627.4.peg.1920"/>
<sequence length="215" mass="22485">MKRMSGWCVTALALGALSGVVWANDLSVNEQLLAAARSNDEAGVTRALDAGAAVDSRNRIGDTALISACKKGLAPMARVLIDHGANVSQADVQGVTPLMAAAFGGYEELVALLLAHHADLASTDRVGKTAIEYAAGLGHTAVVEQLLDAGVDVNAVYHNHLTALMWAAGYDQIQTVSLLLARGAKRDMRDDRGLTARDIADQTGSKQVALVLSKQ</sequence>
<keyword evidence="1" id="KW-0677">Repeat</keyword>
<dbReference type="PANTHER" id="PTHR24171:SF9">
    <property type="entry name" value="ANKYRIN REPEAT DOMAIN-CONTAINING PROTEIN 39"/>
    <property type="match status" value="1"/>
</dbReference>
<dbReference type="PANTHER" id="PTHR24171">
    <property type="entry name" value="ANKYRIN REPEAT DOMAIN-CONTAINING PROTEIN 39-RELATED"/>
    <property type="match status" value="1"/>
</dbReference>
<dbReference type="PROSITE" id="PS50088">
    <property type="entry name" value="ANK_REPEAT"/>
    <property type="match status" value="4"/>
</dbReference>
<dbReference type="SUPFAM" id="SSF48403">
    <property type="entry name" value="Ankyrin repeat"/>
    <property type="match status" value="1"/>
</dbReference>
<dbReference type="PROSITE" id="PS50297">
    <property type="entry name" value="ANK_REP_REGION"/>
    <property type="match status" value="3"/>
</dbReference>
<dbReference type="Gene3D" id="1.25.40.20">
    <property type="entry name" value="Ankyrin repeat-containing domain"/>
    <property type="match status" value="3"/>
</dbReference>
<dbReference type="InterPro" id="IPR036770">
    <property type="entry name" value="Ankyrin_rpt-contain_sf"/>
</dbReference>
<keyword evidence="6" id="KW-1185">Reference proteome</keyword>
<evidence type="ECO:0000256" key="2">
    <source>
        <dbReference type="ARBA" id="ARBA00023043"/>
    </source>
</evidence>
<reference evidence="5 6" key="1">
    <citation type="journal article" date="2015" name="Genome Announc.">
        <title>Draft Genome Sequence of Burkholderia sp. Strain PML1(12), an Ectomycorrhizosphere-Inhabiting Bacterium with Effective Mineral-Weathering Ability.</title>
        <authorList>
            <person name="Uroz S."/>
            <person name="Oger P."/>
        </authorList>
    </citation>
    <scope>NUCLEOTIDE SEQUENCE [LARGE SCALE GENOMIC DNA]</scope>
    <source>
        <strain evidence="6">PML1(12)</strain>
    </source>
</reference>
<dbReference type="InterPro" id="IPR002110">
    <property type="entry name" value="Ankyrin_rpt"/>
</dbReference>
<dbReference type="Proteomes" id="UP000035963">
    <property type="component" value="Unassembled WGS sequence"/>
</dbReference>
<evidence type="ECO:0000256" key="4">
    <source>
        <dbReference type="SAM" id="SignalP"/>
    </source>
</evidence>
<dbReference type="AlphaFoldDB" id="A0A0J1D1L0"/>
<evidence type="ECO:0000256" key="1">
    <source>
        <dbReference type="ARBA" id="ARBA00022737"/>
    </source>
</evidence>
<dbReference type="Pfam" id="PF12796">
    <property type="entry name" value="Ank_2"/>
    <property type="match status" value="2"/>
</dbReference>
<evidence type="ECO:0000256" key="3">
    <source>
        <dbReference type="PROSITE-ProRule" id="PRU00023"/>
    </source>
</evidence>
<gene>
    <name evidence="5" type="ORF">EOS_08710</name>
</gene>
<dbReference type="EMBL" id="AEJF01000063">
    <property type="protein sequence ID" value="KLU26622.1"/>
    <property type="molecule type" value="Genomic_DNA"/>
</dbReference>
<comment type="caution">
    <text evidence="5">The sequence shown here is derived from an EMBL/GenBank/DDBJ whole genome shotgun (WGS) entry which is preliminary data.</text>
</comment>
<dbReference type="PRINTS" id="PR01415">
    <property type="entry name" value="ANKYRIN"/>
</dbReference>
<feature type="repeat" description="ANK" evidence="3">
    <location>
        <begin position="126"/>
        <end position="158"/>
    </location>
</feature>
<feature type="signal peptide" evidence="4">
    <location>
        <begin position="1"/>
        <end position="23"/>
    </location>
</feature>
<name>A0A0J1D1L0_9BURK</name>
<feature type="repeat" description="ANK" evidence="3">
    <location>
        <begin position="60"/>
        <end position="92"/>
    </location>
</feature>
<dbReference type="SMART" id="SM00248">
    <property type="entry name" value="ANK"/>
    <property type="match status" value="4"/>
</dbReference>
<keyword evidence="2 3" id="KW-0040">ANK repeat</keyword>
<protein>
    <submittedName>
        <fullName evidence="5">Ankyrin</fullName>
    </submittedName>
</protein>
<evidence type="ECO:0000313" key="5">
    <source>
        <dbReference type="EMBL" id="KLU26622.1"/>
    </source>
</evidence>
<evidence type="ECO:0000313" key="6">
    <source>
        <dbReference type="Proteomes" id="UP000035963"/>
    </source>
</evidence>
<organism evidence="5 6">
    <name type="scientific">Caballeronia mineralivorans PML1(12)</name>
    <dbReference type="NCBI Taxonomy" id="908627"/>
    <lineage>
        <taxon>Bacteria</taxon>
        <taxon>Pseudomonadati</taxon>
        <taxon>Pseudomonadota</taxon>
        <taxon>Betaproteobacteria</taxon>
        <taxon>Burkholderiales</taxon>
        <taxon>Burkholderiaceae</taxon>
        <taxon>Caballeronia</taxon>
    </lineage>
</organism>
<proteinExistence type="predicted"/>